<name>A0A9P0JZX4_ACAOB</name>
<keyword evidence="2" id="KW-1185">Reference proteome</keyword>
<sequence length="85" mass="10186">MRQGARVIFHKFCECVVVYSNRSYCLFDLRAISESTTEVLPFINICRWYMRQGARVIFHKFCECVVVYSNRSYCLFDLRSVYTVF</sequence>
<comment type="caution">
    <text evidence="1">The sequence shown here is derived from an EMBL/GenBank/DDBJ whole genome shotgun (WGS) entry which is preliminary data.</text>
</comment>
<organism evidence="1 2">
    <name type="scientific">Acanthoscelides obtectus</name>
    <name type="common">Bean weevil</name>
    <name type="synonym">Bruchus obtectus</name>
    <dbReference type="NCBI Taxonomy" id="200917"/>
    <lineage>
        <taxon>Eukaryota</taxon>
        <taxon>Metazoa</taxon>
        <taxon>Ecdysozoa</taxon>
        <taxon>Arthropoda</taxon>
        <taxon>Hexapoda</taxon>
        <taxon>Insecta</taxon>
        <taxon>Pterygota</taxon>
        <taxon>Neoptera</taxon>
        <taxon>Endopterygota</taxon>
        <taxon>Coleoptera</taxon>
        <taxon>Polyphaga</taxon>
        <taxon>Cucujiformia</taxon>
        <taxon>Chrysomeloidea</taxon>
        <taxon>Chrysomelidae</taxon>
        <taxon>Bruchinae</taxon>
        <taxon>Bruchini</taxon>
        <taxon>Acanthoscelides</taxon>
    </lineage>
</organism>
<proteinExistence type="predicted"/>
<gene>
    <name evidence="1" type="ORF">ACAOBT_LOCUS5867</name>
</gene>
<accession>A0A9P0JZX4</accession>
<protein>
    <submittedName>
        <fullName evidence="1">Uncharacterized protein</fullName>
    </submittedName>
</protein>
<dbReference type="EMBL" id="CAKOFQ010006716">
    <property type="protein sequence ID" value="CAH1964558.1"/>
    <property type="molecule type" value="Genomic_DNA"/>
</dbReference>
<reference evidence="1" key="1">
    <citation type="submission" date="2022-03" db="EMBL/GenBank/DDBJ databases">
        <authorList>
            <person name="Sayadi A."/>
        </authorList>
    </citation>
    <scope>NUCLEOTIDE SEQUENCE</scope>
</reference>
<dbReference type="AlphaFoldDB" id="A0A9P0JZX4"/>
<dbReference type="Proteomes" id="UP001152888">
    <property type="component" value="Unassembled WGS sequence"/>
</dbReference>
<evidence type="ECO:0000313" key="1">
    <source>
        <dbReference type="EMBL" id="CAH1964558.1"/>
    </source>
</evidence>
<evidence type="ECO:0000313" key="2">
    <source>
        <dbReference type="Proteomes" id="UP001152888"/>
    </source>
</evidence>